<protein>
    <submittedName>
        <fullName evidence="2">Uncharacterized protein</fullName>
    </submittedName>
</protein>
<reference evidence="2 3" key="1">
    <citation type="journal article" date="2021" name="bioRxiv">
        <title>Chromosome-scale and haplotype-resolved genome assembly of a tetraploid potato cultivar.</title>
        <authorList>
            <person name="Sun H."/>
            <person name="Jiao W.-B."/>
            <person name="Krause K."/>
            <person name="Campoy J.A."/>
            <person name="Goel M."/>
            <person name="Folz-Donahue K."/>
            <person name="Kukat C."/>
            <person name="Huettel B."/>
            <person name="Schneeberger K."/>
        </authorList>
    </citation>
    <scope>NUCLEOTIDE SEQUENCE [LARGE SCALE GENOMIC DNA]</scope>
    <source>
        <strain evidence="2">SolTubOtavaFocal</strain>
        <tissue evidence="2">Leaves</tissue>
    </source>
</reference>
<feature type="compositionally biased region" description="Polar residues" evidence="1">
    <location>
        <begin position="62"/>
        <end position="73"/>
    </location>
</feature>
<evidence type="ECO:0000256" key="1">
    <source>
        <dbReference type="SAM" id="MobiDB-lite"/>
    </source>
</evidence>
<organism evidence="2 3">
    <name type="scientific">Solanum tuberosum</name>
    <name type="common">Potato</name>
    <dbReference type="NCBI Taxonomy" id="4113"/>
    <lineage>
        <taxon>Eukaryota</taxon>
        <taxon>Viridiplantae</taxon>
        <taxon>Streptophyta</taxon>
        <taxon>Embryophyta</taxon>
        <taxon>Tracheophyta</taxon>
        <taxon>Spermatophyta</taxon>
        <taxon>Magnoliopsida</taxon>
        <taxon>eudicotyledons</taxon>
        <taxon>Gunneridae</taxon>
        <taxon>Pentapetalae</taxon>
        <taxon>asterids</taxon>
        <taxon>lamiids</taxon>
        <taxon>Solanales</taxon>
        <taxon>Solanaceae</taxon>
        <taxon>Solanoideae</taxon>
        <taxon>Solaneae</taxon>
        <taxon>Solanum</taxon>
    </lineage>
</organism>
<proteinExistence type="predicted"/>
<keyword evidence="3" id="KW-1185">Reference proteome</keyword>
<sequence length="73" mass="8201">MKDRRHFIALIIEFNYNQNDQLVEKFRAKDDRVVEVNSKASGADGDLQEKQLSPPRHPLVHSTANGNGNGNAK</sequence>
<feature type="region of interest" description="Disordered" evidence="1">
    <location>
        <begin position="38"/>
        <end position="73"/>
    </location>
</feature>
<evidence type="ECO:0000313" key="2">
    <source>
        <dbReference type="EMBL" id="KAH0776688.1"/>
    </source>
</evidence>
<comment type="caution">
    <text evidence="2">The sequence shown here is derived from an EMBL/GenBank/DDBJ whole genome shotgun (WGS) entry which is preliminary data.</text>
</comment>
<accession>A0ABQ7W7I0</accession>
<name>A0ABQ7W7I0_SOLTU</name>
<gene>
    <name evidence="2" type="ORF">KY290_008099</name>
</gene>
<dbReference type="EMBL" id="JAIVGD010000003">
    <property type="protein sequence ID" value="KAH0776688.1"/>
    <property type="molecule type" value="Genomic_DNA"/>
</dbReference>
<evidence type="ECO:0000313" key="3">
    <source>
        <dbReference type="Proteomes" id="UP000826656"/>
    </source>
</evidence>
<dbReference type="Proteomes" id="UP000826656">
    <property type="component" value="Unassembled WGS sequence"/>
</dbReference>